<organism evidence="2 3">
    <name type="scientific">Pararobbsia silviterrae</name>
    <dbReference type="NCBI Taxonomy" id="1792498"/>
    <lineage>
        <taxon>Bacteria</taxon>
        <taxon>Pseudomonadati</taxon>
        <taxon>Pseudomonadota</taxon>
        <taxon>Betaproteobacteria</taxon>
        <taxon>Burkholderiales</taxon>
        <taxon>Burkholderiaceae</taxon>
        <taxon>Pararobbsia</taxon>
    </lineage>
</organism>
<keyword evidence="3" id="KW-1185">Reference proteome</keyword>
<proteinExistence type="predicted"/>
<comment type="caution">
    <text evidence="2">The sequence shown here is derived from an EMBL/GenBank/DDBJ whole genome shotgun (WGS) entry which is preliminary data.</text>
</comment>
<accession>A0A494X630</accession>
<dbReference type="RefSeq" id="WP_121090467.1">
    <property type="nucleotide sequence ID" value="NZ_RBZU01000015.1"/>
</dbReference>
<keyword evidence="1" id="KW-1133">Transmembrane helix</keyword>
<evidence type="ECO:0000256" key="1">
    <source>
        <dbReference type="SAM" id="Phobius"/>
    </source>
</evidence>
<evidence type="ECO:0000313" key="3">
    <source>
        <dbReference type="Proteomes" id="UP000270342"/>
    </source>
</evidence>
<dbReference type="OrthoDB" id="7062026at2"/>
<evidence type="ECO:0000313" key="2">
    <source>
        <dbReference type="EMBL" id="RKP46145.1"/>
    </source>
</evidence>
<keyword evidence="1" id="KW-0472">Membrane</keyword>
<reference evidence="2 3" key="1">
    <citation type="submission" date="2018-10" db="EMBL/GenBank/DDBJ databases">
        <title>Robbsia sp. DHC34, isolated from soil.</title>
        <authorList>
            <person name="Gao Z.-H."/>
            <person name="Qiu L.-H."/>
        </authorList>
    </citation>
    <scope>NUCLEOTIDE SEQUENCE [LARGE SCALE GENOMIC DNA]</scope>
    <source>
        <strain evidence="2 3">DHC34</strain>
    </source>
</reference>
<evidence type="ECO:0008006" key="4">
    <source>
        <dbReference type="Google" id="ProtNLM"/>
    </source>
</evidence>
<dbReference type="Proteomes" id="UP000270342">
    <property type="component" value="Unassembled WGS sequence"/>
</dbReference>
<dbReference type="AlphaFoldDB" id="A0A494X630"/>
<name>A0A494X630_9BURK</name>
<feature type="transmembrane region" description="Helical" evidence="1">
    <location>
        <begin position="141"/>
        <end position="162"/>
    </location>
</feature>
<feature type="transmembrane region" description="Helical" evidence="1">
    <location>
        <begin position="7"/>
        <end position="25"/>
    </location>
</feature>
<feature type="transmembrane region" description="Helical" evidence="1">
    <location>
        <begin position="174"/>
        <end position="193"/>
    </location>
</feature>
<protein>
    <recommendedName>
        <fullName evidence="4">Transmembrane protein</fullName>
    </recommendedName>
</protein>
<sequence length="210" mass="23536">MFRSIRYAFAVAVNVAMPAAAYRLAFGHYGLEGALVASAIPLVVWMGIDIVRFGHFDALSALALAAIALSLLIVVSVPEHWIVAVQDPLVSGLIGVLFLLSLGLRRPIVFYLARSTMAREKQGKEYEFDEMWRTRPDVVRSIRLMTVVWGVGFIGENVVRLWITYGATRDSADRISMCVRYGTYLALTAWTVYYRRVMIRRRETSGVAQA</sequence>
<feature type="transmembrane region" description="Helical" evidence="1">
    <location>
        <begin position="31"/>
        <end position="51"/>
    </location>
</feature>
<feature type="transmembrane region" description="Helical" evidence="1">
    <location>
        <begin position="89"/>
        <end position="113"/>
    </location>
</feature>
<dbReference type="EMBL" id="RBZU01000015">
    <property type="protein sequence ID" value="RKP46145.1"/>
    <property type="molecule type" value="Genomic_DNA"/>
</dbReference>
<dbReference type="NCBIfam" id="NF041646">
    <property type="entry name" value="VC0807_fam"/>
    <property type="match status" value="1"/>
</dbReference>
<gene>
    <name evidence="2" type="ORF">D7S86_24790</name>
</gene>
<keyword evidence="1" id="KW-0812">Transmembrane</keyword>
<feature type="transmembrane region" description="Helical" evidence="1">
    <location>
        <begin position="58"/>
        <end position="77"/>
    </location>
</feature>